<dbReference type="EMBL" id="JAUEPS010000031">
    <property type="protein sequence ID" value="KAK0452189.1"/>
    <property type="molecule type" value="Genomic_DNA"/>
</dbReference>
<dbReference type="Proteomes" id="UP001175211">
    <property type="component" value="Unassembled WGS sequence"/>
</dbReference>
<evidence type="ECO:0000313" key="2">
    <source>
        <dbReference type="EMBL" id="KAK0452189.1"/>
    </source>
</evidence>
<dbReference type="PANTHER" id="PTHR15032:SF4">
    <property type="entry name" value="N-ACYL-PHOSPHATIDYLETHANOLAMINE-HYDROLYZING PHOSPHOLIPASE D"/>
    <property type="match status" value="1"/>
</dbReference>
<evidence type="ECO:0008006" key="4">
    <source>
        <dbReference type="Google" id="ProtNLM"/>
    </source>
</evidence>
<dbReference type="RefSeq" id="XP_060328023.1">
    <property type="nucleotide sequence ID" value="XM_060469880.1"/>
</dbReference>
<dbReference type="Gene3D" id="3.60.15.10">
    <property type="entry name" value="Ribonuclease Z/Hydroxyacylglutathione hydrolase-like"/>
    <property type="match status" value="1"/>
</dbReference>
<gene>
    <name evidence="2" type="ORF">EV420DRAFT_1482274</name>
</gene>
<organism evidence="2 3">
    <name type="scientific">Armillaria tabescens</name>
    <name type="common">Ringless honey mushroom</name>
    <name type="synonym">Agaricus tabescens</name>
    <dbReference type="NCBI Taxonomy" id="1929756"/>
    <lineage>
        <taxon>Eukaryota</taxon>
        <taxon>Fungi</taxon>
        <taxon>Dikarya</taxon>
        <taxon>Basidiomycota</taxon>
        <taxon>Agaricomycotina</taxon>
        <taxon>Agaricomycetes</taxon>
        <taxon>Agaricomycetidae</taxon>
        <taxon>Agaricales</taxon>
        <taxon>Marasmiineae</taxon>
        <taxon>Physalacriaceae</taxon>
        <taxon>Desarmillaria</taxon>
    </lineage>
</organism>
<dbReference type="AlphaFoldDB" id="A0AA39K0E7"/>
<comment type="caution">
    <text evidence="2">The sequence shown here is derived from an EMBL/GenBank/DDBJ whole genome shotgun (WGS) entry which is preliminary data.</text>
</comment>
<dbReference type="InterPro" id="IPR036866">
    <property type="entry name" value="RibonucZ/Hydroxyglut_hydro"/>
</dbReference>
<dbReference type="GeneID" id="85353428"/>
<keyword evidence="3" id="KW-1185">Reference proteome</keyword>
<evidence type="ECO:0000313" key="3">
    <source>
        <dbReference type="Proteomes" id="UP001175211"/>
    </source>
</evidence>
<feature type="region of interest" description="Disordered" evidence="1">
    <location>
        <begin position="48"/>
        <end position="90"/>
    </location>
</feature>
<protein>
    <recommendedName>
        <fullName evidence="4">Metallo-beta-lactamase domain-containing protein</fullName>
    </recommendedName>
</protein>
<proteinExistence type="predicted"/>
<reference evidence="2" key="1">
    <citation type="submission" date="2023-06" db="EMBL/GenBank/DDBJ databases">
        <authorList>
            <consortium name="Lawrence Berkeley National Laboratory"/>
            <person name="Ahrendt S."/>
            <person name="Sahu N."/>
            <person name="Indic B."/>
            <person name="Wong-Bajracharya J."/>
            <person name="Merenyi Z."/>
            <person name="Ke H.-M."/>
            <person name="Monk M."/>
            <person name="Kocsube S."/>
            <person name="Drula E."/>
            <person name="Lipzen A."/>
            <person name="Balint B."/>
            <person name="Henrissat B."/>
            <person name="Andreopoulos B."/>
            <person name="Martin F.M."/>
            <person name="Harder C.B."/>
            <person name="Rigling D."/>
            <person name="Ford K.L."/>
            <person name="Foster G.D."/>
            <person name="Pangilinan J."/>
            <person name="Papanicolaou A."/>
            <person name="Barry K."/>
            <person name="LaButti K."/>
            <person name="Viragh M."/>
            <person name="Koriabine M."/>
            <person name="Yan M."/>
            <person name="Riley R."/>
            <person name="Champramary S."/>
            <person name="Plett K.L."/>
            <person name="Tsai I.J."/>
            <person name="Slot J."/>
            <person name="Sipos G."/>
            <person name="Plett J."/>
            <person name="Nagy L.G."/>
            <person name="Grigoriev I.V."/>
        </authorList>
    </citation>
    <scope>NUCLEOTIDE SEQUENCE</scope>
    <source>
        <strain evidence="2">CCBAS 213</strain>
    </source>
</reference>
<accession>A0AA39K0E7</accession>
<dbReference type="GO" id="GO:0005737">
    <property type="term" value="C:cytoplasm"/>
    <property type="evidence" value="ECO:0007669"/>
    <property type="project" value="TreeGrafter"/>
</dbReference>
<name>A0AA39K0E7_ARMTA</name>
<sequence length="499" mass="56682">MLLFIAALERMPVFRPEEVHEATEYDLRYVTGGHCRFLGSERAHIHSVGKAAGQSASSPGDTRHLSVEDEDPNNVAANRERMDDSDSCSDARGLASLSGTLKRRTKLRIYRSGCGRHLSERPVLGLEAALMLFLAQASRPLADFVRDDPAHSEVWIRIRTPGMSCRGRVSRRRQGDMVGPRVFPRQVAVRRFPMERRAVPFDSHNHYDHLDTYTITTLFKQTRLPRIFVPLSKEKYFELIGYTQRYFTGRGLLYQTVEVEGKKVYFAGDTGYRSVKDGEDEEERPTYPVFKDIGEHFVGRTNQGGSYRLYIALHKIACASSRMLGQQRDVDLTSEEITEPVKRLAVECKKARIEQDNFLVSDIASCCCTTLTAGHKISLNDSRSHSVPHPFLRIVRRDLLKIVEVKPWEAKFCFHVGANACKAPGHCQIIPETIRGSAESERLIAALMLPPAEKARGERGEDSMRWAPKPVAELEDEREAEWDKCGAYLRIFITLRSWR</sequence>
<evidence type="ECO:0000256" key="1">
    <source>
        <dbReference type="SAM" id="MobiDB-lite"/>
    </source>
</evidence>
<dbReference type="PANTHER" id="PTHR15032">
    <property type="entry name" value="N-ACYL-PHOSPHATIDYLETHANOLAMINE-HYDROLYZING PHOSPHOLIPASE D"/>
    <property type="match status" value="1"/>
</dbReference>